<evidence type="ECO:0000313" key="2">
    <source>
        <dbReference type="EMBL" id="ACT50991.1"/>
    </source>
</evidence>
<dbReference type="Pfam" id="PF13472">
    <property type="entry name" value="Lipase_GDSL_2"/>
    <property type="match status" value="1"/>
</dbReference>
<dbReference type="EMBL" id="CP001674">
    <property type="protein sequence ID" value="ACT50991.1"/>
    <property type="molecule type" value="Genomic_DNA"/>
</dbReference>
<dbReference type="Proteomes" id="UP000002743">
    <property type="component" value="Chromosome"/>
</dbReference>
<organism evidence="2 3">
    <name type="scientific">Methylovorus glucosotrophus (strain SIP3-4)</name>
    <dbReference type="NCBI Taxonomy" id="582744"/>
    <lineage>
        <taxon>Bacteria</taxon>
        <taxon>Pseudomonadati</taxon>
        <taxon>Pseudomonadota</taxon>
        <taxon>Betaproteobacteria</taxon>
        <taxon>Nitrosomonadales</taxon>
        <taxon>Methylophilaceae</taxon>
        <taxon>Methylovorus</taxon>
    </lineage>
</organism>
<gene>
    <name evidence="2" type="ordered locus">Msip34_1746</name>
</gene>
<dbReference type="GO" id="GO:0004622">
    <property type="term" value="F:phosphatidylcholine lysophospholipase activity"/>
    <property type="evidence" value="ECO:0007669"/>
    <property type="project" value="TreeGrafter"/>
</dbReference>
<dbReference type="AlphaFoldDB" id="C6X6J8"/>
<dbReference type="InterPro" id="IPR036514">
    <property type="entry name" value="SGNH_hydro_sf"/>
</dbReference>
<dbReference type="GO" id="GO:0004064">
    <property type="term" value="F:arylesterase activity"/>
    <property type="evidence" value="ECO:0007669"/>
    <property type="project" value="UniProtKB-EC"/>
</dbReference>
<dbReference type="InterPro" id="IPR051532">
    <property type="entry name" value="Ester_Hydrolysis_Enzymes"/>
</dbReference>
<dbReference type="eggNOG" id="COG2755">
    <property type="taxonomic scope" value="Bacteria"/>
</dbReference>
<reference evidence="2 3" key="2">
    <citation type="journal article" date="2011" name="J. Bacteriol.">
        <title>Genomes of three methylotrophs from a single niche uncover genetic and metabolic divergence of Methylophilaceae.</title>
        <authorList>
            <person name="Lapidus A."/>
            <person name="Clum A."/>
            <person name="Labutti K."/>
            <person name="Kaluzhnaya M.G."/>
            <person name="Lim S."/>
            <person name="Beck D.A."/>
            <person name="Glavina Del Rio T."/>
            <person name="Nolan M."/>
            <person name="Mavromatis K."/>
            <person name="Huntemann M."/>
            <person name="Lucas S."/>
            <person name="Lidstrom M.E."/>
            <person name="Ivanova N."/>
            <person name="Chistoserdova L."/>
        </authorList>
    </citation>
    <scope>NUCLEOTIDE SEQUENCE [LARGE SCALE GENOMIC DNA]</scope>
    <source>
        <strain evidence="2 3">SIP3-4</strain>
    </source>
</reference>
<dbReference type="InterPro" id="IPR013830">
    <property type="entry name" value="SGNH_hydro"/>
</dbReference>
<evidence type="ECO:0000259" key="1">
    <source>
        <dbReference type="Pfam" id="PF13472"/>
    </source>
</evidence>
<dbReference type="CDD" id="cd01822">
    <property type="entry name" value="Lysophospholipase_L1_like"/>
    <property type="match status" value="1"/>
</dbReference>
<dbReference type="STRING" id="582744.Msip34_1746"/>
<accession>C6X6J8</accession>
<name>C6X6J8_METGS</name>
<protein>
    <submittedName>
        <fullName evidence="2">Arylesterase</fullName>
        <ecNumber evidence="2">3.1.1.2</ecNumber>
    </submittedName>
</protein>
<dbReference type="PROSITE" id="PS01098">
    <property type="entry name" value="LIPASE_GDSL_SER"/>
    <property type="match status" value="1"/>
</dbReference>
<keyword evidence="2" id="KW-0378">Hydrolase</keyword>
<sequence>MAAAPSSNSAPVILVFGDSLSAGYGIPRESGWVSLLQQRLQQRGLPHRVVNASISGETTSGGLSRIAEAVRSHQPSLVLVELGANDGLRGLPVEQMQQNLNKIIATNEAAKARTILIGMMIPPNYGPRYTQSFNGSFRELAEAHKLPLVPFLLEGVAGNASLNQDDGLHPRAEAQERLLDNVWKVLAPALKIAP</sequence>
<dbReference type="Gene3D" id="3.40.50.1110">
    <property type="entry name" value="SGNH hydrolase"/>
    <property type="match status" value="1"/>
</dbReference>
<dbReference type="KEGG" id="mei:Msip34_1746"/>
<dbReference type="GO" id="GO:0006629">
    <property type="term" value="P:lipid metabolic process"/>
    <property type="evidence" value="ECO:0007669"/>
    <property type="project" value="InterPro"/>
</dbReference>
<feature type="domain" description="SGNH hydrolase-type esterase" evidence="1">
    <location>
        <begin position="15"/>
        <end position="176"/>
    </location>
</feature>
<evidence type="ECO:0000313" key="3">
    <source>
        <dbReference type="Proteomes" id="UP000002743"/>
    </source>
</evidence>
<dbReference type="HOGENOM" id="CLU_051180_3_0_4"/>
<dbReference type="EC" id="3.1.1.2" evidence="2"/>
<dbReference type="InterPro" id="IPR008265">
    <property type="entry name" value="Lipase_GDSL_AS"/>
</dbReference>
<dbReference type="PANTHER" id="PTHR30383:SF24">
    <property type="entry name" value="THIOESTERASE 1_PROTEASE 1_LYSOPHOSPHOLIPASE L1"/>
    <property type="match status" value="1"/>
</dbReference>
<dbReference type="PANTHER" id="PTHR30383">
    <property type="entry name" value="THIOESTERASE 1/PROTEASE 1/LYSOPHOSPHOLIPASE L1"/>
    <property type="match status" value="1"/>
</dbReference>
<dbReference type="SUPFAM" id="SSF52266">
    <property type="entry name" value="SGNH hydrolase"/>
    <property type="match status" value="1"/>
</dbReference>
<keyword evidence="3" id="KW-1185">Reference proteome</keyword>
<reference evidence="3" key="1">
    <citation type="submission" date="2009-07" db="EMBL/GenBank/DDBJ databases">
        <title>Complete sequence of chromosome of Methylovorus sp. SIP3-4.</title>
        <authorList>
            <person name="Lucas S."/>
            <person name="Copeland A."/>
            <person name="Lapidus A."/>
            <person name="Glavina del Rio T."/>
            <person name="Tice H."/>
            <person name="Bruce D."/>
            <person name="Goodwin L."/>
            <person name="Pitluck S."/>
            <person name="Clum A."/>
            <person name="Larimer F."/>
            <person name="Land M."/>
            <person name="Hauser L."/>
            <person name="Kyrpides N."/>
            <person name="Mikhailova N."/>
            <person name="Kayluzhnaya M."/>
            <person name="Chistoserdova L."/>
        </authorList>
    </citation>
    <scope>NUCLEOTIDE SEQUENCE [LARGE SCALE GENOMIC DNA]</scope>
    <source>
        <strain evidence="3">SIP3-4</strain>
    </source>
</reference>
<proteinExistence type="predicted"/>